<name>A0A6J6XK54_9ZZZZ</name>
<dbReference type="SUPFAM" id="SSF56784">
    <property type="entry name" value="HAD-like"/>
    <property type="match status" value="1"/>
</dbReference>
<dbReference type="InterPro" id="IPR002575">
    <property type="entry name" value="Aminoglycoside_PTrfase"/>
</dbReference>
<organism evidence="2">
    <name type="scientific">freshwater metagenome</name>
    <dbReference type="NCBI Taxonomy" id="449393"/>
    <lineage>
        <taxon>unclassified sequences</taxon>
        <taxon>metagenomes</taxon>
        <taxon>ecological metagenomes</taxon>
    </lineage>
</organism>
<gene>
    <name evidence="2" type="ORF">UFOPK3026_00372</name>
</gene>
<sequence length="535" mass="60747">MILRIGLDFDNTIANYDQAFPEVARILGYETKTLNKRDLKLDLLNQPDGDTAWQKVQGLVYGKYIDLASLYPGVFEFVLRALSGDNQVFIVSHKTQLGHFDESRTPLRQAATNWLINQKLVGDSDLNIKLQNVFYAETRDEKIRKIAELKLDVFIDDLEEVLTDKSFPKETRKVLFGSGTITDTEISTMHSWREVGDELFGEIDSSVILAGAKHVCPDLNCTSVQRVEGRGNSKIFRVETSDGSIALKVYPDLAVDNRLRRNAEWQALNFLQQNKMRVPKPVQTDSELNWSLIEWIDGAPADPRNQAHLDQAASFIKNLHQASRAITSGNEFGLATEACLNPSFIENQINNRLAALESVEDSALREFIDNDLSPTLLRTIESSRRLMVDNYDAILDKKYWTLSPSDFGLHNAIASPQGDLVFFDFEYFGWDDPVKLTADVCLHPGMSLDENAQQRWISEAKKLFADDSNFGLRLNALYPLYAIRWALIMLNEYRSDKIKNRLNAQSRMQSDIRGAQLKQLEKAKSMLKNADRTVL</sequence>
<dbReference type="SUPFAM" id="SSF56112">
    <property type="entry name" value="Protein kinase-like (PK-like)"/>
    <property type="match status" value="1"/>
</dbReference>
<dbReference type="InterPro" id="IPR011009">
    <property type="entry name" value="Kinase-like_dom_sf"/>
</dbReference>
<proteinExistence type="predicted"/>
<dbReference type="Gene3D" id="3.90.1200.10">
    <property type="match status" value="1"/>
</dbReference>
<dbReference type="AlphaFoldDB" id="A0A6J6XK54"/>
<evidence type="ECO:0000259" key="1">
    <source>
        <dbReference type="Pfam" id="PF01636"/>
    </source>
</evidence>
<evidence type="ECO:0000313" key="2">
    <source>
        <dbReference type="EMBL" id="CAB4797700.1"/>
    </source>
</evidence>
<accession>A0A6J6XK54</accession>
<dbReference type="EMBL" id="CAFAAP010000036">
    <property type="protein sequence ID" value="CAB4797700.1"/>
    <property type="molecule type" value="Genomic_DNA"/>
</dbReference>
<dbReference type="InterPro" id="IPR036412">
    <property type="entry name" value="HAD-like_sf"/>
</dbReference>
<reference evidence="2" key="1">
    <citation type="submission" date="2020-05" db="EMBL/GenBank/DDBJ databases">
        <authorList>
            <person name="Chiriac C."/>
            <person name="Salcher M."/>
            <person name="Ghai R."/>
            <person name="Kavagutti S V."/>
        </authorList>
    </citation>
    <scope>NUCLEOTIDE SEQUENCE</scope>
</reference>
<feature type="domain" description="Aminoglycoside phosphotransferase" evidence="1">
    <location>
        <begin position="229"/>
        <end position="434"/>
    </location>
</feature>
<dbReference type="Pfam" id="PF01636">
    <property type="entry name" value="APH"/>
    <property type="match status" value="1"/>
</dbReference>
<protein>
    <submittedName>
        <fullName evidence="2">Unannotated protein</fullName>
    </submittedName>
</protein>